<sequence>MPAPLYAHRLALVLATLTGVLTLAAPAIASGDVIARKTLQFAPGSNSASVRDTVARGNEIAYRVEVANPRSMTVEVDGAASFTVFDPDGKLWARYVPSPFTTTVKPGVWEIQVGSQTQDVTYTLTVTIR</sequence>
<protein>
    <submittedName>
        <fullName evidence="2">Uncharacterized protein</fullName>
    </submittedName>
</protein>
<dbReference type="Proteomes" id="UP000586827">
    <property type="component" value="Unassembled WGS sequence"/>
</dbReference>
<evidence type="ECO:0000313" key="3">
    <source>
        <dbReference type="Proteomes" id="UP000586827"/>
    </source>
</evidence>
<dbReference type="Gene3D" id="2.60.120.380">
    <property type="match status" value="1"/>
</dbReference>
<accession>A0A849C1S5</accession>
<proteinExistence type="predicted"/>
<dbReference type="RefSeq" id="WP_157552887.1">
    <property type="nucleotide sequence ID" value="NZ_JABELX010000008.1"/>
</dbReference>
<feature type="chain" id="PRO_5032725093" evidence="1">
    <location>
        <begin position="30"/>
        <end position="129"/>
    </location>
</feature>
<keyword evidence="3" id="KW-1185">Reference proteome</keyword>
<dbReference type="EMBL" id="JABELX010000008">
    <property type="protein sequence ID" value="NNH72693.1"/>
    <property type="molecule type" value="Genomic_DNA"/>
</dbReference>
<comment type="caution">
    <text evidence="2">The sequence shown here is derived from an EMBL/GenBank/DDBJ whole genome shotgun (WGS) entry which is preliminary data.</text>
</comment>
<organism evidence="2 3">
    <name type="scientific">Nocardia uniformis</name>
    <dbReference type="NCBI Taxonomy" id="53432"/>
    <lineage>
        <taxon>Bacteria</taxon>
        <taxon>Bacillati</taxon>
        <taxon>Actinomycetota</taxon>
        <taxon>Actinomycetes</taxon>
        <taxon>Mycobacteriales</taxon>
        <taxon>Nocardiaceae</taxon>
        <taxon>Nocardia</taxon>
    </lineage>
</organism>
<evidence type="ECO:0000256" key="1">
    <source>
        <dbReference type="SAM" id="SignalP"/>
    </source>
</evidence>
<evidence type="ECO:0000313" key="2">
    <source>
        <dbReference type="EMBL" id="NNH72693.1"/>
    </source>
</evidence>
<dbReference type="AlphaFoldDB" id="A0A849C1S5"/>
<keyword evidence="1" id="KW-0732">Signal</keyword>
<feature type="signal peptide" evidence="1">
    <location>
        <begin position="1"/>
        <end position="29"/>
    </location>
</feature>
<name>A0A849C1S5_9NOCA</name>
<gene>
    <name evidence="2" type="ORF">HLB23_22990</name>
</gene>
<reference evidence="2 3" key="1">
    <citation type="submission" date="2020-05" db="EMBL/GenBank/DDBJ databases">
        <title>MicrobeNet Type strains.</title>
        <authorList>
            <person name="Nicholson A.C."/>
        </authorList>
    </citation>
    <scope>NUCLEOTIDE SEQUENCE [LARGE SCALE GENOMIC DNA]</scope>
    <source>
        <strain evidence="2 3">JCM 3224</strain>
    </source>
</reference>